<dbReference type="EMBL" id="CP013023">
    <property type="protein sequence ID" value="ANF97875.1"/>
    <property type="molecule type" value="Genomic_DNA"/>
</dbReference>
<dbReference type="OrthoDB" id="6638322at2"/>
<dbReference type="AlphaFoldDB" id="A0A172ZJQ3"/>
<dbReference type="RefSeq" id="WP_060535968.1">
    <property type="nucleotide sequence ID" value="NZ_CP013023.1"/>
</dbReference>
<gene>
    <name evidence="1" type="ORF">AR543_18875</name>
</gene>
<keyword evidence="2" id="KW-1185">Reference proteome</keyword>
<reference evidence="1 2" key="2">
    <citation type="journal article" date="2016" name="Int. J. Syst. Evol. Microbiol.">
        <title>Paenibacillus bovis sp. nov., isolated from raw yak (Bos grunniens) milk.</title>
        <authorList>
            <person name="Gao C."/>
            <person name="Han J."/>
            <person name="Liu Z."/>
            <person name="Xu X."/>
            <person name="Hang F."/>
            <person name="Wu Z."/>
        </authorList>
    </citation>
    <scope>NUCLEOTIDE SEQUENCE [LARGE SCALE GENOMIC DNA]</scope>
    <source>
        <strain evidence="1 2">BD3526</strain>
    </source>
</reference>
<dbReference type="STRING" id="1616788.AR543_18875"/>
<sequence length="128" mass="14840">MSAYSLQLLLQGKILLKELVPVDAHSITWMEIGLPRDCLPAYPLRIEPGAMIGFSPYRSSVPIEKARFQVRISSFNRADIEQELKPSYDRVGEYRQFASWQEIQEYLSHYDLDIDDFTDSAHVDKYPL</sequence>
<evidence type="ECO:0000313" key="2">
    <source>
        <dbReference type="Proteomes" id="UP000078148"/>
    </source>
</evidence>
<accession>A0A172ZJQ3</accession>
<evidence type="ECO:0000313" key="1">
    <source>
        <dbReference type="EMBL" id="ANF97875.1"/>
    </source>
</evidence>
<dbReference type="Proteomes" id="UP000078148">
    <property type="component" value="Chromosome"/>
</dbReference>
<organism evidence="1 2">
    <name type="scientific">Paenibacillus bovis</name>
    <dbReference type="NCBI Taxonomy" id="1616788"/>
    <lineage>
        <taxon>Bacteria</taxon>
        <taxon>Bacillati</taxon>
        <taxon>Bacillota</taxon>
        <taxon>Bacilli</taxon>
        <taxon>Bacillales</taxon>
        <taxon>Paenibacillaceae</taxon>
        <taxon>Paenibacillus</taxon>
    </lineage>
</organism>
<name>A0A172ZJQ3_9BACL</name>
<dbReference type="KEGG" id="pbv:AR543_18875"/>
<reference evidence="2" key="1">
    <citation type="submission" date="2015-10" db="EMBL/GenBank/DDBJ databases">
        <title>Genome of Paenibacillus bovis sp. nov.</title>
        <authorList>
            <person name="Wu Z."/>
            <person name="Gao C."/>
            <person name="Liu Z."/>
            <person name="Zheng H."/>
        </authorList>
    </citation>
    <scope>NUCLEOTIDE SEQUENCE [LARGE SCALE GENOMIC DNA]</scope>
    <source>
        <strain evidence="2">BD3526</strain>
    </source>
</reference>
<proteinExistence type="predicted"/>
<protein>
    <submittedName>
        <fullName evidence="1">Uncharacterized protein</fullName>
    </submittedName>
</protein>